<reference evidence="5 6" key="1">
    <citation type="submission" date="2016-07" db="EMBL/GenBank/DDBJ databases">
        <title>Pervasive Adenine N6-methylation of Active Genes in Fungi.</title>
        <authorList>
            <consortium name="DOE Joint Genome Institute"/>
            <person name="Mondo S.J."/>
            <person name="Dannebaum R.O."/>
            <person name="Kuo R.C."/>
            <person name="Labutti K."/>
            <person name="Haridas S."/>
            <person name="Kuo A."/>
            <person name="Salamov A."/>
            <person name="Ahrendt S.R."/>
            <person name="Lipzen A."/>
            <person name="Sullivan W."/>
            <person name="Andreopoulos W.B."/>
            <person name="Clum A."/>
            <person name="Lindquist E."/>
            <person name="Daum C."/>
            <person name="Ramamoorthy G.K."/>
            <person name="Gryganskyi A."/>
            <person name="Culley D."/>
            <person name="Magnuson J.K."/>
            <person name="James T.Y."/>
            <person name="O'Malley M.A."/>
            <person name="Stajich J.E."/>
            <person name="Spatafora J.W."/>
            <person name="Visel A."/>
            <person name="Grigoriev I.V."/>
        </authorList>
    </citation>
    <scope>NUCLEOTIDE SEQUENCE [LARGE SCALE GENOMIC DNA]</scope>
    <source>
        <strain evidence="5 6">ATCC 12442</strain>
    </source>
</reference>
<dbReference type="Proteomes" id="UP000193922">
    <property type="component" value="Unassembled WGS sequence"/>
</dbReference>
<dbReference type="PANTHER" id="PTHR14742:SF0">
    <property type="entry name" value="RIBONUCLEASE P PROTEIN SUBUNIT P21"/>
    <property type="match status" value="1"/>
</dbReference>
<sequence length="133" mass="15088">MGKAKEPKSGVLPQRETYERMNFLYQSAQFYAQLSQNSNPETSLLPLARFYSKEMRSIARKSVSRLSPHLKRGICKVCSTPLLPGISCTKRASRGARRPRVTTTCTYCGTHKSLPSNPDYVLFVDRPEHKTIH</sequence>
<keyword evidence="3" id="KW-0862">Zinc</keyword>
<dbReference type="GO" id="GO:0008033">
    <property type="term" value="P:tRNA processing"/>
    <property type="evidence" value="ECO:0007669"/>
    <property type="project" value="UniProtKB-KW"/>
</dbReference>
<dbReference type="PANTHER" id="PTHR14742">
    <property type="entry name" value="RIBONUCLEASE P SUBUNIT P21"/>
    <property type="match status" value="1"/>
</dbReference>
<dbReference type="OrthoDB" id="128536at2759"/>
<dbReference type="AlphaFoldDB" id="A0A1Y1W8V4"/>
<keyword evidence="1" id="KW-0819">tRNA processing</keyword>
<dbReference type="EMBL" id="MCFD01000006">
    <property type="protein sequence ID" value="ORX69882.1"/>
    <property type="molecule type" value="Genomic_DNA"/>
</dbReference>
<dbReference type="GO" id="GO:0046872">
    <property type="term" value="F:metal ion binding"/>
    <property type="evidence" value="ECO:0007669"/>
    <property type="project" value="UniProtKB-KW"/>
</dbReference>
<dbReference type="STRING" id="61395.A0A1Y1W8V4"/>
<dbReference type="GO" id="GO:0005655">
    <property type="term" value="C:nucleolar ribonuclease P complex"/>
    <property type="evidence" value="ECO:0007669"/>
    <property type="project" value="TreeGrafter"/>
</dbReference>
<dbReference type="RefSeq" id="XP_040743520.1">
    <property type="nucleotide sequence ID" value="XM_040885096.1"/>
</dbReference>
<dbReference type="Pfam" id="PF04032">
    <property type="entry name" value="Rpr2"/>
    <property type="match status" value="1"/>
</dbReference>
<comment type="caution">
    <text evidence="5">The sequence shown here is derived from an EMBL/GenBank/DDBJ whole genome shotgun (WGS) entry which is preliminary data.</text>
</comment>
<evidence type="ECO:0000313" key="5">
    <source>
        <dbReference type="EMBL" id="ORX69882.1"/>
    </source>
</evidence>
<dbReference type="InterPro" id="IPR007175">
    <property type="entry name" value="Rpr2/Snm1/Rpp21"/>
</dbReference>
<dbReference type="Gene3D" id="6.20.50.20">
    <property type="match status" value="1"/>
</dbReference>
<organism evidence="5 6">
    <name type="scientific">Linderina pennispora</name>
    <dbReference type="NCBI Taxonomy" id="61395"/>
    <lineage>
        <taxon>Eukaryota</taxon>
        <taxon>Fungi</taxon>
        <taxon>Fungi incertae sedis</taxon>
        <taxon>Zoopagomycota</taxon>
        <taxon>Kickxellomycotina</taxon>
        <taxon>Kickxellomycetes</taxon>
        <taxon>Kickxellales</taxon>
        <taxon>Kickxellaceae</taxon>
        <taxon>Linderina</taxon>
    </lineage>
</organism>
<evidence type="ECO:0000313" key="6">
    <source>
        <dbReference type="Proteomes" id="UP000193922"/>
    </source>
</evidence>
<comment type="similarity">
    <text evidence="4">Belongs to the eukaryotic/archaeal RNase P protein component 4 family.</text>
</comment>
<dbReference type="GeneID" id="63801744"/>
<evidence type="ECO:0000256" key="4">
    <source>
        <dbReference type="ARBA" id="ARBA00038402"/>
    </source>
</evidence>
<protein>
    <submittedName>
        <fullName evidence="5">Rpr2-domain-containing protein</fullName>
    </submittedName>
</protein>
<accession>A0A1Y1W8V4</accession>
<proteinExistence type="inferred from homology"/>
<name>A0A1Y1W8V4_9FUNG</name>
<keyword evidence="6" id="KW-1185">Reference proteome</keyword>
<evidence type="ECO:0000256" key="1">
    <source>
        <dbReference type="ARBA" id="ARBA00022694"/>
    </source>
</evidence>
<evidence type="ECO:0000256" key="3">
    <source>
        <dbReference type="ARBA" id="ARBA00022833"/>
    </source>
</evidence>
<gene>
    <name evidence="5" type="ORF">DL89DRAFT_245834</name>
</gene>
<evidence type="ECO:0000256" key="2">
    <source>
        <dbReference type="ARBA" id="ARBA00022723"/>
    </source>
</evidence>
<keyword evidence="2" id="KW-0479">Metal-binding</keyword>